<reference evidence="2" key="1">
    <citation type="journal article" date="2022" name="Int. J. Mol. Sci.">
        <title>Draft Genome of Tanacetum Coccineum: Genomic Comparison of Closely Related Tanacetum-Family Plants.</title>
        <authorList>
            <person name="Yamashiro T."/>
            <person name="Shiraishi A."/>
            <person name="Nakayama K."/>
            <person name="Satake H."/>
        </authorList>
    </citation>
    <scope>NUCLEOTIDE SEQUENCE</scope>
</reference>
<dbReference type="Proteomes" id="UP001151760">
    <property type="component" value="Unassembled WGS sequence"/>
</dbReference>
<gene>
    <name evidence="2" type="ORF">Tco_0654230</name>
</gene>
<comment type="caution">
    <text evidence="2">The sequence shown here is derived from an EMBL/GenBank/DDBJ whole genome shotgun (WGS) entry which is preliminary data.</text>
</comment>
<dbReference type="EMBL" id="BQNB010009150">
    <property type="protein sequence ID" value="GJS59446.1"/>
    <property type="molecule type" value="Genomic_DNA"/>
</dbReference>
<accession>A0ABQ4X3L6</accession>
<name>A0ABQ4X3L6_9ASTR</name>
<evidence type="ECO:0000313" key="3">
    <source>
        <dbReference type="Proteomes" id="UP001151760"/>
    </source>
</evidence>
<proteinExistence type="predicted"/>
<keyword evidence="3" id="KW-1185">Reference proteome</keyword>
<reference evidence="2" key="2">
    <citation type="submission" date="2022-01" db="EMBL/GenBank/DDBJ databases">
        <authorList>
            <person name="Yamashiro T."/>
            <person name="Shiraishi A."/>
            <person name="Satake H."/>
            <person name="Nakayama K."/>
        </authorList>
    </citation>
    <scope>NUCLEOTIDE SEQUENCE</scope>
</reference>
<evidence type="ECO:0000313" key="2">
    <source>
        <dbReference type="EMBL" id="GJS59446.1"/>
    </source>
</evidence>
<organism evidence="2 3">
    <name type="scientific">Tanacetum coccineum</name>
    <dbReference type="NCBI Taxonomy" id="301880"/>
    <lineage>
        <taxon>Eukaryota</taxon>
        <taxon>Viridiplantae</taxon>
        <taxon>Streptophyta</taxon>
        <taxon>Embryophyta</taxon>
        <taxon>Tracheophyta</taxon>
        <taxon>Spermatophyta</taxon>
        <taxon>Magnoliopsida</taxon>
        <taxon>eudicotyledons</taxon>
        <taxon>Gunneridae</taxon>
        <taxon>Pentapetalae</taxon>
        <taxon>asterids</taxon>
        <taxon>campanulids</taxon>
        <taxon>Asterales</taxon>
        <taxon>Asteraceae</taxon>
        <taxon>Asteroideae</taxon>
        <taxon>Anthemideae</taxon>
        <taxon>Anthemidinae</taxon>
        <taxon>Tanacetum</taxon>
    </lineage>
</organism>
<sequence>MPRGILTVSAPSPEPPPEHRSTMAVNGGLRRSTSVVNVGPRCLTASHWTGQRSGLDSGQASLRIELETLWLQPLMNTKRPTALGSGLVAYIQNKPFKPFLAQIPSGESKVHIKVLSVLWGNRLPIHDGSLPLSRYVLWKPSRDFTRPLGPPSGLKGLLHTLNVTVILTKDKLQGSISNRFSRMLYWMKKSSMMVDVARGSRLGA</sequence>
<evidence type="ECO:0000256" key="1">
    <source>
        <dbReference type="SAM" id="MobiDB-lite"/>
    </source>
</evidence>
<feature type="region of interest" description="Disordered" evidence="1">
    <location>
        <begin position="1"/>
        <end position="25"/>
    </location>
</feature>
<protein>
    <submittedName>
        <fullName evidence="2">Uncharacterized protein</fullName>
    </submittedName>
</protein>